<organism evidence="6 7">
    <name type="scientific">Biomaibacter acetigenes</name>
    <dbReference type="NCBI Taxonomy" id="2316383"/>
    <lineage>
        <taxon>Bacteria</taxon>
        <taxon>Bacillati</taxon>
        <taxon>Bacillota</taxon>
        <taxon>Clostridia</taxon>
        <taxon>Thermosediminibacterales</taxon>
        <taxon>Tepidanaerobacteraceae</taxon>
        <taxon>Biomaibacter</taxon>
    </lineage>
</organism>
<dbReference type="PANTHER" id="PTHR43776">
    <property type="entry name" value="TRANSPORT ATP-BINDING PROTEIN"/>
    <property type="match status" value="1"/>
</dbReference>
<evidence type="ECO:0000259" key="5">
    <source>
        <dbReference type="PROSITE" id="PS50893"/>
    </source>
</evidence>
<evidence type="ECO:0000256" key="1">
    <source>
        <dbReference type="ARBA" id="ARBA00005417"/>
    </source>
</evidence>
<dbReference type="CDD" id="cd03257">
    <property type="entry name" value="ABC_NikE_OppD_transporters"/>
    <property type="match status" value="1"/>
</dbReference>
<evidence type="ECO:0000313" key="7">
    <source>
        <dbReference type="Proteomes" id="UP000280960"/>
    </source>
</evidence>
<feature type="domain" description="ABC transporter" evidence="5">
    <location>
        <begin position="1"/>
        <end position="235"/>
    </location>
</feature>
<dbReference type="FunFam" id="3.40.50.300:FF:000016">
    <property type="entry name" value="Oligopeptide ABC transporter ATP-binding component"/>
    <property type="match status" value="1"/>
</dbReference>
<reference evidence="6 7" key="1">
    <citation type="submission" date="2018-10" db="EMBL/GenBank/DDBJ databases">
        <authorList>
            <person name="Zhang X."/>
        </authorList>
    </citation>
    <scope>NUCLEOTIDE SEQUENCE [LARGE SCALE GENOMIC DNA]</scope>
    <source>
        <strain evidence="6 7">SK-G1</strain>
    </source>
</reference>
<dbReference type="Pfam" id="PF00005">
    <property type="entry name" value="ABC_tran"/>
    <property type="match status" value="1"/>
</dbReference>
<dbReference type="GO" id="GO:0016887">
    <property type="term" value="F:ATP hydrolysis activity"/>
    <property type="evidence" value="ECO:0007669"/>
    <property type="project" value="InterPro"/>
</dbReference>
<dbReference type="GO" id="GO:0055085">
    <property type="term" value="P:transmembrane transport"/>
    <property type="evidence" value="ECO:0007669"/>
    <property type="project" value="UniProtKB-ARBA"/>
</dbReference>
<dbReference type="PROSITE" id="PS50893">
    <property type="entry name" value="ABC_TRANSPORTER_2"/>
    <property type="match status" value="1"/>
</dbReference>
<keyword evidence="7" id="KW-1185">Reference proteome</keyword>
<dbReference type="Pfam" id="PF08352">
    <property type="entry name" value="oligo_HPY"/>
    <property type="match status" value="1"/>
</dbReference>
<dbReference type="PROSITE" id="PS00211">
    <property type="entry name" value="ABC_TRANSPORTER_1"/>
    <property type="match status" value="1"/>
</dbReference>
<gene>
    <name evidence="6" type="ORF">D2962_15695</name>
</gene>
<dbReference type="NCBIfam" id="TIGR01727">
    <property type="entry name" value="oligo_HPY"/>
    <property type="match status" value="1"/>
</dbReference>
<dbReference type="InterPro" id="IPR013563">
    <property type="entry name" value="Oligopep_ABC_C"/>
</dbReference>
<name>A0A3G2R9X6_9FIRM</name>
<sequence>MGKPISWVHAVDDVSFTIKRGQTLGLVGESGCGKTTIGRLVLNLIKPTSGEVYFENKNIYDKKQCNEKEFRKCAQIIFQDAFSSFDIRKNVESIVGEPLVVHGIAGGKELKEKVAELLKTVGLKPEIAREYPHTLSSGQKQCVGIARSLALNPKFIVGDEPISALDVSVRAQVLNLMRDLQEKFNLTYLFISHDIRVVQYLSNYIAVMYVGKMVEMAPTEEIFAHRLHPYTEALLTAVPIEDPYLRRPREILQGEVPSPVDPPPGCRFYPRCQYAMQRCKEEDPQLEEKVPGHFAACFADFHSSERII</sequence>
<dbReference type="InterPro" id="IPR027417">
    <property type="entry name" value="P-loop_NTPase"/>
</dbReference>
<dbReference type="InterPro" id="IPR017871">
    <property type="entry name" value="ABC_transporter-like_CS"/>
</dbReference>
<dbReference type="GO" id="GO:0015833">
    <property type="term" value="P:peptide transport"/>
    <property type="evidence" value="ECO:0007669"/>
    <property type="project" value="InterPro"/>
</dbReference>
<dbReference type="AlphaFoldDB" id="A0A3G2R9X6"/>
<dbReference type="GO" id="GO:0005524">
    <property type="term" value="F:ATP binding"/>
    <property type="evidence" value="ECO:0007669"/>
    <property type="project" value="UniProtKB-KW"/>
</dbReference>
<keyword evidence="2" id="KW-0813">Transport</keyword>
<dbReference type="EMBL" id="CP033169">
    <property type="protein sequence ID" value="AYO32334.1"/>
    <property type="molecule type" value="Genomic_DNA"/>
</dbReference>
<dbReference type="Gene3D" id="3.40.50.300">
    <property type="entry name" value="P-loop containing nucleotide triphosphate hydrolases"/>
    <property type="match status" value="1"/>
</dbReference>
<keyword evidence="4 6" id="KW-0067">ATP-binding</keyword>
<dbReference type="InterPro" id="IPR003593">
    <property type="entry name" value="AAA+_ATPase"/>
</dbReference>
<accession>A0A3G2R9X6</accession>
<dbReference type="SMART" id="SM00382">
    <property type="entry name" value="AAA"/>
    <property type="match status" value="1"/>
</dbReference>
<dbReference type="Proteomes" id="UP000280960">
    <property type="component" value="Chromosome"/>
</dbReference>
<evidence type="ECO:0000313" key="6">
    <source>
        <dbReference type="EMBL" id="AYO32334.1"/>
    </source>
</evidence>
<proteinExistence type="inferred from homology"/>
<evidence type="ECO:0000256" key="4">
    <source>
        <dbReference type="ARBA" id="ARBA00022840"/>
    </source>
</evidence>
<evidence type="ECO:0000256" key="3">
    <source>
        <dbReference type="ARBA" id="ARBA00022741"/>
    </source>
</evidence>
<evidence type="ECO:0000256" key="2">
    <source>
        <dbReference type="ARBA" id="ARBA00022448"/>
    </source>
</evidence>
<dbReference type="InterPro" id="IPR003439">
    <property type="entry name" value="ABC_transporter-like_ATP-bd"/>
</dbReference>
<dbReference type="InterPro" id="IPR050319">
    <property type="entry name" value="ABC_transp_ATP-bind"/>
</dbReference>
<dbReference type="SUPFAM" id="SSF52540">
    <property type="entry name" value="P-loop containing nucleoside triphosphate hydrolases"/>
    <property type="match status" value="1"/>
</dbReference>
<protein>
    <submittedName>
        <fullName evidence="6">ABC transporter ATP-binding protein</fullName>
    </submittedName>
</protein>
<dbReference type="KEGG" id="bacg:D2962_15695"/>
<comment type="similarity">
    <text evidence="1">Belongs to the ABC transporter superfamily.</text>
</comment>
<keyword evidence="3" id="KW-0547">Nucleotide-binding</keyword>